<gene>
    <name evidence="8" type="ORF">FSZ31_04940</name>
</gene>
<dbReference type="PANTHER" id="PTHR30629:SF2">
    <property type="entry name" value="PROPHAGE INTEGRASE INTS-RELATED"/>
    <property type="match status" value="1"/>
</dbReference>
<evidence type="ECO:0000256" key="3">
    <source>
        <dbReference type="ARBA" id="ARBA00023125"/>
    </source>
</evidence>
<dbReference type="InterPro" id="IPR010998">
    <property type="entry name" value="Integrase_recombinase_N"/>
</dbReference>
<dbReference type="GO" id="GO:0003677">
    <property type="term" value="F:DNA binding"/>
    <property type="evidence" value="ECO:0007669"/>
    <property type="project" value="UniProtKB-UniRule"/>
</dbReference>
<dbReference type="InterPro" id="IPR013762">
    <property type="entry name" value="Integrase-like_cat_sf"/>
</dbReference>
<name>A0A5C6UT30_9SPHN</name>
<evidence type="ECO:0000313" key="9">
    <source>
        <dbReference type="Proteomes" id="UP000321129"/>
    </source>
</evidence>
<accession>A0A5C6UT30</accession>
<dbReference type="InterPro" id="IPR053876">
    <property type="entry name" value="Phage_int_M"/>
</dbReference>
<evidence type="ECO:0000259" key="6">
    <source>
        <dbReference type="PROSITE" id="PS51898"/>
    </source>
</evidence>
<proteinExistence type="inferred from homology"/>
<dbReference type="InterPro" id="IPR002104">
    <property type="entry name" value="Integrase_catalytic"/>
</dbReference>
<keyword evidence="3 5" id="KW-0238">DNA-binding</keyword>
<dbReference type="PANTHER" id="PTHR30629">
    <property type="entry name" value="PROPHAGE INTEGRASE"/>
    <property type="match status" value="1"/>
</dbReference>
<dbReference type="InterPro" id="IPR038488">
    <property type="entry name" value="Integrase_DNA-bd_sf"/>
</dbReference>
<comment type="similarity">
    <text evidence="1">Belongs to the 'phage' integrase family.</text>
</comment>
<dbReference type="InterPro" id="IPR044068">
    <property type="entry name" value="CB"/>
</dbReference>
<keyword evidence="9" id="KW-1185">Reference proteome</keyword>
<reference evidence="8 9" key="1">
    <citation type="submission" date="2019-08" db="EMBL/GenBank/DDBJ databases">
        <title>Sphingorhabdus soil sp. nov., isolated from arctic soil.</title>
        <authorList>
            <person name="Liu Y."/>
        </authorList>
    </citation>
    <scope>NUCLEOTIDE SEQUENCE [LARGE SCALE GENOMIC DNA]</scope>
    <source>
        <strain evidence="8 9">D-2Q-5-6</strain>
    </source>
</reference>
<dbReference type="Gene3D" id="1.10.443.10">
    <property type="entry name" value="Intergrase catalytic core"/>
    <property type="match status" value="1"/>
</dbReference>
<dbReference type="Pfam" id="PF00589">
    <property type="entry name" value="Phage_integrase"/>
    <property type="match status" value="1"/>
</dbReference>
<evidence type="ECO:0000313" key="8">
    <source>
        <dbReference type="EMBL" id="TXC74068.1"/>
    </source>
</evidence>
<dbReference type="EMBL" id="VOPY01000001">
    <property type="protein sequence ID" value="TXC74068.1"/>
    <property type="molecule type" value="Genomic_DNA"/>
</dbReference>
<dbReference type="OrthoDB" id="7388552at2"/>
<dbReference type="InterPro" id="IPR050808">
    <property type="entry name" value="Phage_Integrase"/>
</dbReference>
<feature type="domain" description="Core-binding (CB)" evidence="7">
    <location>
        <begin position="98"/>
        <end position="179"/>
    </location>
</feature>
<dbReference type="Pfam" id="PF22022">
    <property type="entry name" value="Phage_int_M"/>
    <property type="match status" value="1"/>
</dbReference>
<evidence type="ECO:0000256" key="5">
    <source>
        <dbReference type="PROSITE-ProRule" id="PRU01248"/>
    </source>
</evidence>
<keyword evidence="2" id="KW-0229">DNA integration</keyword>
<keyword evidence="4" id="KW-0233">DNA recombination</keyword>
<dbReference type="GO" id="GO:0006310">
    <property type="term" value="P:DNA recombination"/>
    <property type="evidence" value="ECO:0007669"/>
    <property type="project" value="UniProtKB-KW"/>
</dbReference>
<sequence length="400" mass="44633">MTLTDTTIRNAKPGPKARKLGDGGGLYLLVQPGGSKLWRLKYVFADKEKKPTLCRYPEVSLKEARRRRDEARTALALGRNPADDKKRAQLEAGQAIANTFAKVAEEFLEKSSLEGRAAVTIKKSQWLISLLLPKIGNRPIAEITPAELLAAIKVVHDRGHYETARRMRSLSGRVFRLAIMSSRASNDPSSYLQGALVTPRIKHHAAIIEPEKVGGLLRAIDGFEGQPLTRLALQLTPHVFVRPGELRRAEWSEFDFAKARWTIPAPKMKMRQAHIVPLSKQAIEILKSAEVLSAGQQYVFSSMYPGTRPMSENTINAALRRLGYSGDEMTAHGFRAMASSLLNESGLWSSDAIELALAHDNSSSVRGNYHRGQHMDERTRMAQWWSDYLDELRSQMPGVD</sequence>
<comment type="caution">
    <text evidence="8">The sequence shown here is derived from an EMBL/GenBank/DDBJ whole genome shotgun (WGS) entry which is preliminary data.</text>
</comment>
<dbReference type="PROSITE" id="PS51898">
    <property type="entry name" value="TYR_RECOMBINASE"/>
    <property type="match status" value="1"/>
</dbReference>
<dbReference type="Proteomes" id="UP000321129">
    <property type="component" value="Unassembled WGS sequence"/>
</dbReference>
<dbReference type="RefSeq" id="WP_147121905.1">
    <property type="nucleotide sequence ID" value="NZ_VOPY01000001.1"/>
</dbReference>
<dbReference type="PROSITE" id="PS51900">
    <property type="entry name" value="CB"/>
    <property type="match status" value="1"/>
</dbReference>
<dbReference type="CDD" id="cd00801">
    <property type="entry name" value="INT_P4_C"/>
    <property type="match status" value="1"/>
</dbReference>
<evidence type="ECO:0000256" key="1">
    <source>
        <dbReference type="ARBA" id="ARBA00008857"/>
    </source>
</evidence>
<dbReference type="InterPro" id="IPR011010">
    <property type="entry name" value="DNA_brk_join_enz"/>
</dbReference>
<organism evidence="8 9">
    <name type="scientific">Flavisphingopyxis soli</name>
    <dbReference type="NCBI Taxonomy" id="2601267"/>
    <lineage>
        <taxon>Bacteria</taxon>
        <taxon>Pseudomonadati</taxon>
        <taxon>Pseudomonadota</taxon>
        <taxon>Alphaproteobacteria</taxon>
        <taxon>Sphingomonadales</taxon>
        <taxon>Sphingopyxidaceae</taxon>
        <taxon>Flavisphingopyxis</taxon>
    </lineage>
</organism>
<evidence type="ECO:0000256" key="2">
    <source>
        <dbReference type="ARBA" id="ARBA00022908"/>
    </source>
</evidence>
<dbReference type="Gene3D" id="1.10.150.130">
    <property type="match status" value="1"/>
</dbReference>
<feature type="domain" description="Tyr recombinase" evidence="6">
    <location>
        <begin position="203"/>
        <end position="386"/>
    </location>
</feature>
<dbReference type="SUPFAM" id="SSF56349">
    <property type="entry name" value="DNA breaking-rejoining enzymes"/>
    <property type="match status" value="1"/>
</dbReference>
<dbReference type="Gene3D" id="3.30.160.390">
    <property type="entry name" value="Integrase, DNA-binding domain"/>
    <property type="match status" value="1"/>
</dbReference>
<evidence type="ECO:0000256" key="4">
    <source>
        <dbReference type="ARBA" id="ARBA00023172"/>
    </source>
</evidence>
<evidence type="ECO:0000259" key="7">
    <source>
        <dbReference type="PROSITE" id="PS51900"/>
    </source>
</evidence>
<dbReference type="GO" id="GO:0015074">
    <property type="term" value="P:DNA integration"/>
    <property type="evidence" value="ECO:0007669"/>
    <property type="project" value="UniProtKB-KW"/>
</dbReference>
<dbReference type="InterPro" id="IPR025166">
    <property type="entry name" value="Integrase_DNA_bind_dom"/>
</dbReference>
<dbReference type="Pfam" id="PF13356">
    <property type="entry name" value="Arm-DNA-bind_3"/>
    <property type="match status" value="1"/>
</dbReference>
<dbReference type="AlphaFoldDB" id="A0A5C6UT30"/>
<protein>
    <submittedName>
        <fullName evidence="8">Tyrosine-type recombinase/integrase</fullName>
    </submittedName>
</protein>